<comment type="similarity">
    <text evidence="2">Belongs to the CD225/Dispanin family.</text>
</comment>
<dbReference type="InterPro" id="IPR007593">
    <property type="entry name" value="CD225/Dispanin_fam"/>
</dbReference>
<protein>
    <submittedName>
        <fullName evidence="7">Proline-rich transmembrane protein 1</fullName>
    </submittedName>
</protein>
<gene>
    <name evidence="7" type="ORF">CGI_10006077</name>
</gene>
<keyword evidence="5" id="KW-0472">Membrane</keyword>
<dbReference type="PANTHER" id="PTHR14948:SF25">
    <property type="entry name" value="DUF4190 DOMAIN-CONTAINING PROTEIN"/>
    <property type="match status" value="1"/>
</dbReference>
<dbReference type="Pfam" id="PF04505">
    <property type="entry name" value="CD225"/>
    <property type="match status" value="1"/>
</dbReference>
<proteinExistence type="inferred from homology"/>
<dbReference type="PANTHER" id="PTHR14948">
    <property type="entry name" value="NG5"/>
    <property type="match status" value="1"/>
</dbReference>
<sequence length="180" mass="19335">MQNERTGKSSKIEMGPPPEYSKYSNPNDEPNGKDKNKTNCNLDVPYPGKQYLHPDVAKYPGNENQGTQGQPLMTTGVIQPEAVPTVSSHKSMVGAAILSCLCCFWPTGIFAIVAACKAENAAARGDAIEVTVQSRLARRLVIISVVVVQLQKIGITSPTVCKQNVLSDIPCPPATSILNR</sequence>
<evidence type="ECO:0000256" key="2">
    <source>
        <dbReference type="ARBA" id="ARBA00006843"/>
    </source>
</evidence>
<feature type="compositionally biased region" description="Basic and acidic residues" evidence="6">
    <location>
        <begin position="1"/>
        <end position="11"/>
    </location>
</feature>
<dbReference type="InterPro" id="IPR051423">
    <property type="entry name" value="CD225/Dispanin"/>
</dbReference>
<evidence type="ECO:0000256" key="5">
    <source>
        <dbReference type="ARBA" id="ARBA00023136"/>
    </source>
</evidence>
<accession>K1P9E7</accession>
<dbReference type="AlphaFoldDB" id="K1P9E7"/>
<organism evidence="7">
    <name type="scientific">Magallana gigas</name>
    <name type="common">Pacific oyster</name>
    <name type="synonym">Crassostrea gigas</name>
    <dbReference type="NCBI Taxonomy" id="29159"/>
    <lineage>
        <taxon>Eukaryota</taxon>
        <taxon>Metazoa</taxon>
        <taxon>Spiralia</taxon>
        <taxon>Lophotrochozoa</taxon>
        <taxon>Mollusca</taxon>
        <taxon>Bivalvia</taxon>
        <taxon>Autobranchia</taxon>
        <taxon>Pteriomorphia</taxon>
        <taxon>Ostreida</taxon>
        <taxon>Ostreoidea</taxon>
        <taxon>Ostreidae</taxon>
        <taxon>Magallana</taxon>
    </lineage>
</organism>
<name>K1P9E7_MAGGI</name>
<dbReference type="InParanoid" id="K1P9E7"/>
<evidence type="ECO:0000256" key="3">
    <source>
        <dbReference type="ARBA" id="ARBA00022692"/>
    </source>
</evidence>
<keyword evidence="4" id="KW-1133">Transmembrane helix</keyword>
<keyword evidence="3 7" id="KW-0812">Transmembrane</keyword>
<feature type="region of interest" description="Disordered" evidence="6">
    <location>
        <begin position="1"/>
        <end position="40"/>
    </location>
</feature>
<dbReference type="HOGENOM" id="CLU_1497672_0_0_1"/>
<dbReference type="GO" id="GO:0016020">
    <property type="term" value="C:membrane"/>
    <property type="evidence" value="ECO:0007669"/>
    <property type="project" value="UniProtKB-SubCell"/>
</dbReference>
<reference evidence="7" key="1">
    <citation type="journal article" date="2012" name="Nature">
        <title>The oyster genome reveals stress adaptation and complexity of shell formation.</title>
        <authorList>
            <person name="Zhang G."/>
            <person name="Fang X."/>
            <person name="Guo X."/>
            <person name="Li L."/>
            <person name="Luo R."/>
            <person name="Xu F."/>
            <person name="Yang P."/>
            <person name="Zhang L."/>
            <person name="Wang X."/>
            <person name="Qi H."/>
            <person name="Xiong Z."/>
            <person name="Que H."/>
            <person name="Xie Y."/>
            <person name="Holland P.W."/>
            <person name="Paps J."/>
            <person name="Zhu Y."/>
            <person name="Wu F."/>
            <person name="Chen Y."/>
            <person name="Wang J."/>
            <person name="Peng C."/>
            <person name="Meng J."/>
            <person name="Yang L."/>
            <person name="Liu J."/>
            <person name="Wen B."/>
            <person name="Zhang N."/>
            <person name="Huang Z."/>
            <person name="Zhu Q."/>
            <person name="Feng Y."/>
            <person name="Mount A."/>
            <person name="Hedgecock D."/>
            <person name="Xu Z."/>
            <person name="Liu Y."/>
            <person name="Domazet-Loso T."/>
            <person name="Du Y."/>
            <person name="Sun X."/>
            <person name="Zhang S."/>
            <person name="Liu B."/>
            <person name="Cheng P."/>
            <person name="Jiang X."/>
            <person name="Li J."/>
            <person name="Fan D."/>
            <person name="Wang W."/>
            <person name="Fu W."/>
            <person name="Wang T."/>
            <person name="Wang B."/>
            <person name="Zhang J."/>
            <person name="Peng Z."/>
            <person name="Li Y."/>
            <person name="Li N."/>
            <person name="Wang J."/>
            <person name="Chen M."/>
            <person name="He Y."/>
            <person name="Tan F."/>
            <person name="Song X."/>
            <person name="Zheng Q."/>
            <person name="Huang R."/>
            <person name="Yang H."/>
            <person name="Du X."/>
            <person name="Chen L."/>
            <person name="Yang M."/>
            <person name="Gaffney P.M."/>
            <person name="Wang S."/>
            <person name="Luo L."/>
            <person name="She Z."/>
            <person name="Ming Y."/>
            <person name="Huang W."/>
            <person name="Zhang S."/>
            <person name="Huang B."/>
            <person name="Zhang Y."/>
            <person name="Qu T."/>
            <person name="Ni P."/>
            <person name="Miao G."/>
            <person name="Wang J."/>
            <person name="Wang Q."/>
            <person name="Steinberg C.E."/>
            <person name="Wang H."/>
            <person name="Li N."/>
            <person name="Qian L."/>
            <person name="Zhang G."/>
            <person name="Li Y."/>
            <person name="Yang H."/>
            <person name="Liu X."/>
            <person name="Wang J."/>
            <person name="Yin Y."/>
            <person name="Wang J."/>
        </authorList>
    </citation>
    <scope>NUCLEOTIDE SEQUENCE [LARGE SCALE GENOMIC DNA]</scope>
    <source>
        <strain evidence="7">05x7-T-G4-1.051#20</strain>
    </source>
</reference>
<evidence type="ECO:0000256" key="4">
    <source>
        <dbReference type="ARBA" id="ARBA00022989"/>
    </source>
</evidence>
<dbReference type="EMBL" id="JH818978">
    <property type="protein sequence ID" value="EKC20402.1"/>
    <property type="molecule type" value="Genomic_DNA"/>
</dbReference>
<comment type="subcellular location">
    <subcellularLocation>
        <location evidence="1">Membrane</location>
    </subcellularLocation>
</comment>
<evidence type="ECO:0000313" key="7">
    <source>
        <dbReference type="EMBL" id="EKC20402.1"/>
    </source>
</evidence>
<evidence type="ECO:0000256" key="6">
    <source>
        <dbReference type="SAM" id="MobiDB-lite"/>
    </source>
</evidence>
<evidence type="ECO:0000256" key="1">
    <source>
        <dbReference type="ARBA" id="ARBA00004370"/>
    </source>
</evidence>